<keyword evidence="1" id="KW-1133">Transmembrane helix</keyword>
<evidence type="ECO:0000313" key="4">
    <source>
        <dbReference type="Proteomes" id="UP000249547"/>
    </source>
</evidence>
<reference evidence="3 4" key="1">
    <citation type="submission" date="2018-06" db="EMBL/GenBank/DDBJ databases">
        <title>Genomic Encyclopedia of Archaeal and Bacterial Type Strains, Phase II (KMG-II): from individual species to whole genera.</title>
        <authorList>
            <person name="Goeker M."/>
        </authorList>
    </citation>
    <scope>NUCLEOTIDE SEQUENCE [LARGE SCALE GENOMIC DNA]</scope>
    <source>
        <strain evidence="3 4">DSM 23857</strain>
    </source>
</reference>
<evidence type="ECO:0000256" key="1">
    <source>
        <dbReference type="SAM" id="Phobius"/>
    </source>
</evidence>
<evidence type="ECO:0000313" key="3">
    <source>
        <dbReference type="EMBL" id="RAI99469.1"/>
    </source>
</evidence>
<dbReference type="RefSeq" id="WP_111599988.1">
    <property type="nucleotide sequence ID" value="NZ_QLLL01000010.1"/>
</dbReference>
<gene>
    <name evidence="3" type="ORF">LX64_04603</name>
</gene>
<keyword evidence="4" id="KW-1185">Reference proteome</keyword>
<feature type="domain" description="DUF6377" evidence="2">
    <location>
        <begin position="256"/>
        <end position="502"/>
    </location>
</feature>
<comment type="caution">
    <text evidence="3">The sequence shown here is derived from an EMBL/GenBank/DDBJ whole genome shotgun (WGS) entry which is preliminary data.</text>
</comment>
<feature type="transmembrane region" description="Helical" evidence="1">
    <location>
        <begin position="328"/>
        <end position="349"/>
    </location>
</feature>
<protein>
    <recommendedName>
        <fullName evidence="2">DUF6377 domain-containing protein</fullName>
    </recommendedName>
</protein>
<dbReference type="AlphaFoldDB" id="A0A327Q4W2"/>
<dbReference type="SUPFAM" id="SSF48452">
    <property type="entry name" value="TPR-like"/>
    <property type="match status" value="1"/>
</dbReference>
<dbReference type="EMBL" id="QLLL01000010">
    <property type="protein sequence ID" value="RAI99469.1"/>
    <property type="molecule type" value="Genomic_DNA"/>
</dbReference>
<sequence length="540" mass="61714">MKRIVLFFLYILIFKVGYSQQSIESSLKELKSVINKQPSYDSIKQNSIDSIKYELIANATHVQETYANYAALYEAYKIYKYDSAYSYALRMLETAEQLGDANLITYTKLKLSFTFLSSGMYKETGESLSHIQAATLPDSLKVLYYAFLGRYYYDLGDYDNDKHHTPNYNKLAAQYIDSALALWQPNSYEYAYYKGLRELKSGNKDKAVQYFTALLNRPTLTLHQVAVTASTLSDFYIQKGQNDRAIELLIKATIADIKSSTKETSAAFILASLLYKKGDVKNASLCIEQAISDAAFYGARQRKVQVSEILPLIEAEKISMVESQQKILISYAAVVTVLLLVVVGLVILVSKQVKKLKLAQEVISKAHEKEQAINKQLAETNDKLSDANKIKEEYIGFFFNINAAFYDKIEKIKKNVEKKIQERRLDEVKMVFNTINLKSEKEALLNSFDHAFLKLFPNFVPVFNSLFKEEDQVRLAEGELMNTDLRIFALIRMGIHDTEKIAQILQYSVNTINTYKTKIKNKSIVPNEEFEKRIMAIKAV</sequence>
<dbReference type="InterPro" id="IPR045957">
    <property type="entry name" value="DUF6377"/>
</dbReference>
<organism evidence="3 4">
    <name type="scientific">Chitinophaga skermanii</name>
    <dbReference type="NCBI Taxonomy" id="331697"/>
    <lineage>
        <taxon>Bacteria</taxon>
        <taxon>Pseudomonadati</taxon>
        <taxon>Bacteroidota</taxon>
        <taxon>Chitinophagia</taxon>
        <taxon>Chitinophagales</taxon>
        <taxon>Chitinophagaceae</taxon>
        <taxon>Chitinophaga</taxon>
    </lineage>
</organism>
<dbReference type="OrthoDB" id="1044679at2"/>
<keyword evidence="1" id="KW-0812">Transmembrane</keyword>
<dbReference type="Pfam" id="PF19904">
    <property type="entry name" value="DUF6377"/>
    <property type="match status" value="1"/>
</dbReference>
<name>A0A327Q4W2_9BACT</name>
<dbReference type="Gene3D" id="1.25.40.10">
    <property type="entry name" value="Tetratricopeptide repeat domain"/>
    <property type="match status" value="1"/>
</dbReference>
<dbReference type="InterPro" id="IPR011990">
    <property type="entry name" value="TPR-like_helical_dom_sf"/>
</dbReference>
<keyword evidence="1" id="KW-0472">Membrane</keyword>
<dbReference type="Pfam" id="PF13432">
    <property type="entry name" value="TPR_16"/>
    <property type="match status" value="1"/>
</dbReference>
<evidence type="ECO:0000259" key="2">
    <source>
        <dbReference type="Pfam" id="PF19904"/>
    </source>
</evidence>
<proteinExistence type="predicted"/>
<dbReference type="Proteomes" id="UP000249547">
    <property type="component" value="Unassembled WGS sequence"/>
</dbReference>
<accession>A0A327Q4W2</accession>